<dbReference type="CDD" id="cd04470">
    <property type="entry name" value="S1_EF-P_repeat_1"/>
    <property type="match status" value="1"/>
</dbReference>
<feature type="compositionally biased region" description="Polar residues" evidence="7">
    <location>
        <begin position="701"/>
        <end position="718"/>
    </location>
</feature>
<dbReference type="SMART" id="SM00841">
    <property type="entry name" value="Elong-fact-P_C"/>
    <property type="match status" value="1"/>
</dbReference>
<name>A0A1J7GDQ6_LUPAN</name>
<reference evidence="10 11" key="1">
    <citation type="journal article" date="2017" name="Plant Biotechnol. J.">
        <title>A comprehensive draft genome sequence for lupin (Lupinus angustifolius), an emerging health food: insights into plant-microbe interactions and legume evolution.</title>
        <authorList>
            <person name="Hane J.K."/>
            <person name="Ming Y."/>
            <person name="Kamphuis L.G."/>
            <person name="Nelson M.N."/>
            <person name="Garg G."/>
            <person name="Atkins C.A."/>
            <person name="Bayer P.E."/>
            <person name="Bravo A."/>
            <person name="Bringans S."/>
            <person name="Cannon S."/>
            <person name="Edwards D."/>
            <person name="Foley R."/>
            <person name="Gao L.L."/>
            <person name="Harrison M.J."/>
            <person name="Huang W."/>
            <person name="Hurgobin B."/>
            <person name="Li S."/>
            <person name="Liu C.W."/>
            <person name="McGrath A."/>
            <person name="Morahan G."/>
            <person name="Murray J."/>
            <person name="Weller J."/>
            <person name="Jian J."/>
            <person name="Singh K.B."/>
        </authorList>
    </citation>
    <scope>NUCLEOTIDE SEQUENCE [LARGE SCALE GENOMIC DNA]</scope>
    <source>
        <strain evidence="11">cv. Tanjil</strain>
        <tissue evidence="10">Whole plant</tissue>
    </source>
</reference>
<dbReference type="FunFam" id="2.40.50.140:FF:000009">
    <property type="entry name" value="Elongation factor P"/>
    <property type="match status" value="1"/>
</dbReference>
<feature type="compositionally biased region" description="Polar residues" evidence="7">
    <location>
        <begin position="1000"/>
        <end position="1009"/>
    </location>
</feature>
<feature type="region of interest" description="Disordered" evidence="7">
    <location>
        <begin position="679"/>
        <end position="820"/>
    </location>
</feature>
<dbReference type="InterPro" id="IPR000719">
    <property type="entry name" value="Prot_kinase_dom"/>
</dbReference>
<dbReference type="InterPro" id="IPR014722">
    <property type="entry name" value="Rib_uL2_dom2"/>
</dbReference>
<dbReference type="NCBIfam" id="NF001810">
    <property type="entry name" value="PRK00529.1"/>
    <property type="match status" value="1"/>
</dbReference>
<feature type="compositionally biased region" description="Basic and acidic residues" evidence="7">
    <location>
        <begin position="88"/>
        <end position="105"/>
    </location>
</feature>
<evidence type="ECO:0000313" key="11">
    <source>
        <dbReference type="Proteomes" id="UP000188354"/>
    </source>
</evidence>
<dbReference type="Pfam" id="PF01132">
    <property type="entry name" value="EFP"/>
    <property type="match status" value="1"/>
</dbReference>
<dbReference type="Gene3D" id="3.30.200.20">
    <property type="entry name" value="Phosphorylase Kinase, domain 1"/>
    <property type="match status" value="1"/>
</dbReference>
<evidence type="ECO:0000259" key="9">
    <source>
        <dbReference type="PROSITE" id="PS50011"/>
    </source>
</evidence>
<dbReference type="GO" id="GO:0003746">
    <property type="term" value="F:translation elongation factor activity"/>
    <property type="evidence" value="ECO:0007669"/>
    <property type="project" value="UniProtKB-KW"/>
</dbReference>
<dbReference type="InterPro" id="IPR015365">
    <property type="entry name" value="Elong-fact-P_C"/>
</dbReference>
<dbReference type="PROSITE" id="PS50011">
    <property type="entry name" value="PROTEIN_KINASE_DOM"/>
    <property type="match status" value="1"/>
</dbReference>
<dbReference type="InterPro" id="IPR001245">
    <property type="entry name" value="Ser-Thr/Tyr_kinase_cat_dom"/>
</dbReference>
<dbReference type="Pfam" id="PF07714">
    <property type="entry name" value="PK_Tyr_Ser-Thr"/>
    <property type="match status" value="1"/>
</dbReference>
<sequence>MGCFTVLKSKKKKSDKIVHVKRVSHNDNVPTALPEPHTRSLQSAPPSFRTRVKPIQPIKKVNNNRTRALSAPSTLDAAEQDVLASVEYEGHEEPKHRTTSMKEQHSSSPQPLPLPSPQGGTALKAMGSFKSVTASGPLSASGPLPLPPTGSLRNFQYDEIAAACLNFSSDRCMSECLSSTIYKASFGDDVSSSKKFEATVTRLHPSTQGLKEFMNEIYTLASLQHPNLCKLLGFHARDGSEQRMLVYERLYHGSLDRLLYGRSDGPSIDWNTRMKIAMCAAQGLTFLHEEGPFQAMYNEFSTTNIQIDKDFSAKLSGYGCVGHIPEEEISSSSSAVGNLSMETLEKGMLTPKSNVWSFGIFLLELLTGRKNLDSRHPKEERNLVKWSRPFLADDYRLSLIMDPQLKGRFPAKAARTIADIAQRCLQKEPSERPTMRTVVKHLKTIQAVKYSCRFPLQEPAAFSGKHMSRSPSLNGIICPAPRSSFSPSPPSGALVSISPPRWSGVPIVPPPRARIYALTSNDIKVGSNIEVDGAPWRVLEFLHVKPGKGAAFVRTKMKNYVTGNTVEKTFRAGSSIAEADIYKETKQFTYKDGVQFVFMDLSTYEEMRLGEKEVGNKTKWLKEGMDCTLLLWNGKVIDVDLPVTVKLKIVDVDPGLKGDTAQGGTKPATLDTGAVVNVPLFVNDSPPPSEKKVDPIPNPVSGETTNNKEGPNNGTVSPYPTPSVPKVENVKEKEKEDKDSALPANAPPPPVNAPPPPVVANSSEQEKEKKKKEEKSGEQEKDKKKNEGESGEQEKEKLKKEGENGSQPVTNENCNGSNKCKDDGDMVACISITDPRYLVVLIQNNGDGTIKVKPLVETYHGDIEVGKHQTEKINISLISSEITQLTLTAGKGDCVLHVDTVVPKANFFLRLPSFDNILTPVNGAYFLIFAVLVFGGTWGCCKLRKKRHGEVPYQELEMALPESVSATNVESAEGWDQDWDDDWDDNVAVKSPVAHHARSISANGLTSRSSNKDGWDNNWDD</sequence>
<dbReference type="InterPro" id="IPR001059">
    <property type="entry name" value="Transl_elong_P/YeiP_cen"/>
</dbReference>
<dbReference type="Gramene" id="OIV98542">
    <property type="protein sequence ID" value="OIV98542"/>
    <property type="gene ID" value="TanjilG_12128"/>
</dbReference>
<evidence type="ECO:0000256" key="8">
    <source>
        <dbReference type="SAM" id="Phobius"/>
    </source>
</evidence>
<keyword evidence="8" id="KW-1133">Transmembrane helix</keyword>
<feature type="compositionally biased region" description="Polar residues" evidence="7">
    <location>
        <begin position="807"/>
        <end position="818"/>
    </location>
</feature>
<feature type="compositionally biased region" description="Pro residues" evidence="7">
    <location>
        <begin position="745"/>
        <end position="758"/>
    </location>
</feature>
<dbReference type="UniPathway" id="UPA00345"/>
<dbReference type="AlphaFoldDB" id="A0A1J7GDQ6"/>
<dbReference type="SMART" id="SM01185">
    <property type="entry name" value="EFP"/>
    <property type="match status" value="1"/>
</dbReference>
<keyword evidence="5" id="KW-0251">Elongation factor</keyword>
<feature type="transmembrane region" description="Helical" evidence="8">
    <location>
        <begin position="923"/>
        <end position="941"/>
    </location>
</feature>
<dbReference type="InterPro" id="IPR055780">
    <property type="entry name" value="DUF7356"/>
</dbReference>
<feature type="compositionally biased region" description="Basic and acidic residues" evidence="7">
    <location>
        <begin position="764"/>
        <end position="803"/>
    </location>
</feature>
<comment type="similarity">
    <text evidence="3">Belongs to the elongation factor P family.</text>
</comment>
<dbReference type="InterPro" id="IPR013185">
    <property type="entry name" value="Transl_elong_KOW-like"/>
</dbReference>
<dbReference type="InterPro" id="IPR012340">
    <property type="entry name" value="NA-bd_OB-fold"/>
</dbReference>
<feature type="region of interest" description="Disordered" evidence="7">
    <location>
        <begin position="994"/>
        <end position="1021"/>
    </location>
</feature>
<evidence type="ECO:0000256" key="5">
    <source>
        <dbReference type="ARBA" id="ARBA00022768"/>
    </source>
</evidence>
<evidence type="ECO:0000256" key="7">
    <source>
        <dbReference type="SAM" id="MobiDB-lite"/>
    </source>
</evidence>
<evidence type="ECO:0000256" key="4">
    <source>
        <dbReference type="ARBA" id="ARBA00022490"/>
    </source>
</evidence>
<evidence type="ECO:0000256" key="2">
    <source>
        <dbReference type="ARBA" id="ARBA00004815"/>
    </source>
</evidence>
<dbReference type="SUPFAM" id="SSF56112">
    <property type="entry name" value="Protein kinase-like (PK-like)"/>
    <property type="match status" value="1"/>
</dbReference>
<dbReference type="Pfam" id="PF24053">
    <property type="entry name" value="DUF7356"/>
    <property type="match status" value="1"/>
</dbReference>
<dbReference type="Gene3D" id="1.10.510.10">
    <property type="entry name" value="Transferase(Phosphotransferase) domain 1"/>
    <property type="match status" value="1"/>
</dbReference>
<dbReference type="GO" id="GO:0005829">
    <property type="term" value="C:cytosol"/>
    <property type="evidence" value="ECO:0007669"/>
    <property type="project" value="UniProtKB-ARBA"/>
</dbReference>
<dbReference type="SUPFAM" id="SSF50104">
    <property type="entry name" value="Translation proteins SH3-like domain"/>
    <property type="match status" value="1"/>
</dbReference>
<dbReference type="EMBL" id="CM007373">
    <property type="protein sequence ID" value="OIV98542.1"/>
    <property type="molecule type" value="Genomic_DNA"/>
</dbReference>
<dbReference type="InterPro" id="IPR008991">
    <property type="entry name" value="Translation_prot_SH3-like_sf"/>
</dbReference>
<keyword evidence="4" id="KW-0963">Cytoplasm</keyword>
<feature type="region of interest" description="Disordered" evidence="7">
    <location>
        <begin position="88"/>
        <end position="123"/>
    </location>
</feature>
<comment type="subcellular location">
    <subcellularLocation>
        <location evidence="1">Cytoplasm</location>
    </subcellularLocation>
</comment>
<dbReference type="Gene3D" id="2.40.50.140">
    <property type="entry name" value="Nucleic acid-binding proteins"/>
    <property type="match status" value="2"/>
</dbReference>
<dbReference type="SUPFAM" id="SSF50249">
    <property type="entry name" value="Nucleic acid-binding proteins"/>
    <property type="match status" value="2"/>
</dbReference>
<evidence type="ECO:0000256" key="1">
    <source>
        <dbReference type="ARBA" id="ARBA00004496"/>
    </source>
</evidence>
<dbReference type="InterPro" id="IPR011768">
    <property type="entry name" value="Transl_elongation_fac_P"/>
</dbReference>
<dbReference type="FunFam" id="2.30.30.30:FF:000040">
    <property type="entry name" value="Organellar elongation factor P"/>
    <property type="match status" value="1"/>
</dbReference>
<evidence type="ECO:0000256" key="3">
    <source>
        <dbReference type="ARBA" id="ARBA00009479"/>
    </source>
</evidence>
<dbReference type="PANTHER" id="PTHR34200:SF2">
    <property type="entry name" value="TRANSMEMBRANE PROTEIN"/>
    <property type="match status" value="1"/>
</dbReference>
<dbReference type="InterPro" id="IPR011009">
    <property type="entry name" value="Kinase-like_dom_sf"/>
</dbReference>
<evidence type="ECO:0000256" key="6">
    <source>
        <dbReference type="ARBA" id="ARBA00022917"/>
    </source>
</evidence>
<feature type="region of interest" description="Disordered" evidence="7">
    <location>
        <begin position="23"/>
        <end position="53"/>
    </location>
</feature>
<dbReference type="GO" id="GO:0005524">
    <property type="term" value="F:ATP binding"/>
    <property type="evidence" value="ECO:0007669"/>
    <property type="project" value="InterPro"/>
</dbReference>
<dbReference type="NCBIfam" id="TIGR00038">
    <property type="entry name" value="efp"/>
    <property type="match status" value="1"/>
</dbReference>
<dbReference type="GO" id="GO:0043043">
    <property type="term" value="P:peptide biosynthetic process"/>
    <property type="evidence" value="ECO:0007669"/>
    <property type="project" value="InterPro"/>
</dbReference>
<protein>
    <recommendedName>
        <fullName evidence="9">Protein kinase domain-containing protein</fullName>
    </recommendedName>
</protein>
<dbReference type="Pfam" id="PF08207">
    <property type="entry name" value="EFP_N"/>
    <property type="match status" value="1"/>
</dbReference>
<evidence type="ECO:0000313" key="10">
    <source>
        <dbReference type="EMBL" id="OIV98542.1"/>
    </source>
</evidence>
<organism evidence="10 11">
    <name type="scientific">Lupinus angustifolius</name>
    <name type="common">Narrow-leaved blue lupine</name>
    <dbReference type="NCBI Taxonomy" id="3871"/>
    <lineage>
        <taxon>Eukaryota</taxon>
        <taxon>Viridiplantae</taxon>
        <taxon>Streptophyta</taxon>
        <taxon>Embryophyta</taxon>
        <taxon>Tracheophyta</taxon>
        <taxon>Spermatophyta</taxon>
        <taxon>Magnoliopsida</taxon>
        <taxon>eudicotyledons</taxon>
        <taxon>Gunneridae</taxon>
        <taxon>Pentapetalae</taxon>
        <taxon>rosids</taxon>
        <taxon>fabids</taxon>
        <taxon>Fabales</taxon>
        <taxon>Fabaceae</taxon>
        <taxon>Papilionoideae</taxon>
        <taxon>50 kb inversion clade</taxon>
        <taxon>genistoids sensu lato</taxon>
        <taxon>core genistoids</taxon>
        <taxon>Genisteae</taxon>
        <taxon>Lupinus</taxon>
    </lineage>
</organism>
<dbReference type="HAMAP" id="MF_00141">
    <property type="entry name" value="EF_P"/>
    <property type="match status" value="1"/>
</dbReference>
<keyword evidence="8" id="KW-0812">Transmembrane</keyword>
<dbReference type="FunFam" id="2.40.50.140:FF:000004">
    <property type="entry name" value="Elongation factor P"/>
    <property type="match status" value="1"/>
</dbReference>
<gene>
    <name evidence="10" type="ORF">TanjilG_12128</name>
</gene>
<keyword evidence="6" id="KW-0648">Protein biosynthesis</keyword>
<keyword evidence="8" id="KW-0472">Membrane</keyword>
<accession>A0A1J7GDQ6</accession>
<dbReference type="PANTHER" id="PTHR34200">
    <property type="entry name" value="DENTIN SIALOPHOSPHOPROTEIN-LIKE ISOFORM X1"/>
    <property type="match status" value="1"/>
</dbReference>
<dbReference type="Gene3D" id="2.30.30.30">
    <property type="match status" value="1"/>
</dbReference>
<proteinExistence type="inferred from homology"/>
<feature type="compositionally biased region" description="Basic and acidic residues" evidence="7">
    <location>
        <begin position="728"/>
        <end position="740"/>
    </location>
</feature>
<dbReference type="Proteomes" id="UP000188354">
    <property type="component" value="Chromosome LG13"/>
</dbReference>
<keyword evidence="11" id="KW-1185">Reference proteome</keyword>
<dbReference type="Pfam" id="PF09285">
    <property type="entry name" value="Elong-fact-P_C"/>
    <property type="match status" value="1"/>
</dbReference>
<dbReference type="GO" id="GO:0004672">
    <property type="term" value="F:protein kinase activity"/>
    <property type="evidence" value="ECO:0007669"/>
    <property type="project" value="InterPro"/>
</dbReference>
<dbReference type="CDD" id="cd05794">
    <property type="entry name" value="S1_EF-P_repeat_2"/>
    <property type="match status" value="1"/>
</dbReference>
<feature type="domain" description="Protein kinase" evidence="9">
    <location>
        <begin position="167"/>
        <end position="444"/>
    </location>
</feature>
<comment type="pathway">
    <text evidence="2">Protein biosynthesis; polypeptide chain elongation.</text>
</comment>